<dbReference type="RefSeq" id="WP_151458890.1">
    <property type="nucleotide sequence ID" value="NZ_WAAO01000001.1"/>
</dbReference>
<evidence type="ECO:0000313" key="2">
    <source>
        <dbReference type="Proteomes" id="UP000478836"/>
    </source>
</evidence>
<protein>
    <submittedName>
        <fullName evidence="1">Uncharacterized protein</fullName>
    </submittedName>
</protein>
<organism evidence="1 2">
    <name type="scientific">Microbacterium algeriense</name>
    <dbReference type="NCBI Taxonomy" id="2615184"/>
    <lineage>
        <taxon>Bacteria</taxon>
        <taxon>Bacillati</taxon>
        <taxon>Actinomycetota</taxon>
        <taxon>Actinomycetes</taxon>
        <taxon>Micrococcales</taxon>
        <taxon>Microbacteriaceae</taxon>
        <taxon>Microbacterium</taxon>
    </lineage>
</organism>
<dbReference type="EMBL" id="WAAO01000001">
    <property type="protein sequence ID" value="KAB1867332.1"/>
    <property type="molecule type" value="Genomic_DNA"/>
</dbReference>
<comment type="caution">
    <text evidence="1">The sequence shown here is derived from an EMBL/GenBank/DDBJ whole genome shotgun (WGS) entry which is preliminary data.</text>
</comment>
<dbReference type="GeneID" id="77475989"/>
<keyword evidence="2" id="KW-1185">Reference proteome</keyword>
<sequence>MITHDKIGSDEDLAREVLIVGRDIAPCILSFAEDSEKEKDALAVLKRVYQNLAERGSLLVKAQRIGSASVDYADIASAFDGQPRRALRALCAPASAPGMSRGSFPLERPLAKLWPERY</sequence>
<reference evidence="2" key="1">
    <citation type="submission" date="2019-09" db="EMBL/GenBank/DDBJ databases">
        <title>Whole genome sequencing of Microbacterium maritypicum.</title>
        <authorList>
            <person name="Lenchi N."/>
        </authorList>
    </citation>
    <scope>NUCLEOTIDE SEQUENCE [LARGE SCALE GENOMIC DNA]</scope>
    <source>
        <strain evidence="2">G1</strain>
    </source>
</reference>
<proteinExistence type="predicted"/>
<dbReference type="Proteomes" id="UP000478836">
    <property type="component" value="Unassembled WGS sequence"/>
</dbReference>
<evidence type="ECO:0000313" key="1">
    <source>
        <dbReference type="EMBL" id="KAB1867332.1"/>
    </source>
</evidence>
<gene>
    <name evidence="1" type="ORF">F6A08_05975</name>
</gene>
<accession>A0ABQ6VAH1</accession>
<name>A0ABQ6VAH1_9MICO</name>